<dbReference type="PANTHER" id="PTHR33365:SF13">
    <property type="entry name" value="TAT PATHWAY SIGNAL SEQUENCE"/>
    <property type="match status" value="1"/>
</dbReference>
<name>A0A1L9R8K9_ASPWE</name>
<dbReference type="InterPro" id="IPR021765">
    <property type="entry name" value="UstYa-like"/>
</dbReference>
<organism evidence="2 3">
    <name type="scientific">Aspergillus wentii DTO 134E9</name>
    <dbReference type="NCBI Taxonomy" id="1073089"/>
    <lineage>
        <taxon>Eukaryota</taxon>
        <taxon>Fungi</taxon>
        <taxon>Dikarya</taxon>
        <taxon>Ascomycota</taxon>
        <taxon>Pezizomycotina</taxon>
        <taxon>Eurotiomycetes</taxon>
        <taxon>Eurotiomycetidae</taxon>
        <taxon>Eurotiales</taxon>
        <taxon>Aspergillaceae</taxon>
        <taxon>Aspergillus</taxon>
        <taxon>Aspergillus subgen. Cremei</taxon>
    </lineage>
</organism>
<keyword evidence="3" id="KW-1185">Reference proteome</keyword>
<dbReference type="Proteomes" id="UP000184383">
    <property type="component" value="Unassembled WGS sequence"/>
</dbReference>
<gene>
    <name evidence="2" type="ORF">ASPWEDRAFT_54465</name>
</gene>
<protein>
    <recommendedName>
        <fullName evidence="4">Tat pathway signal sequence</fullName>
    </recommendedName>
</protein>
<evidence type="ECO:0008006" key="4">
    <source>
        <dbReference type="Google" id="ProtNLM"/>
    </source>
</evidence>
<accession>A0A1L9R8K9</accession>
<dbReference type="OrthoDB" id="3687641at2759"/>
<dbReference type="STRING" id="1073089.A0A1L9R8K9"/>
<dbReference type="GO" id="GO:0043386">
    <property type="term" value="P:mycotoxin biosynthetic process"/>
    <property type="evidence" value="ECO:0007669"/>
    <property type="project" value="InterPro"/>
</dbReference>
<reference evidence="3" key="1">
    <citation type="journal article" date="2017" name="Genome Biol.">
        <title>Comparative genomics reveals high biological diversity and specific adaptations in the industrially and medically important fungal genus Aspergillus.</title>
        <authorList>
            <person name="de Vries R.P."/>
            <person name="Riley R."/>
            <person name="Wiebenga A."/>
            <person name="Aguilar-Osorio G."/>
            <person name="Amillis S."/>
            <person name="Uchima C.A."/>
            <person name="Anderluh G."/>
            <person name="Asadollahi M."/>
            <person name="Askin M."/>
            <person name="Barry K."/>
            <person name="Battaglia E."/>
            <person name="Bayram O."/>
            <person name="Benocci T."/>
            <person name="Braus-Stromeyer S.A."/>
            <person name="Caldana C."/>
            <person name="Canovas D."/>
            <person name="Cerqueira G.C."/>
            <person name="Chen F."/>
            <person name="Chen W."/>
            <person name="Choi C."/>
            <person name="Clum A."/>
            <person name="Dos Santos R.A."/>
            <person name="Damasio A.R."/>
            <person name="Diallinas G."/>
            <person name="Emri T."/>
            <person name="Fekete E."/>
            <person name="Flipphi M."/>
            <person name="Freyberg S."/>
            <person name="Gallo A."/>
            <person name="Gournas C."/>
            <person name="Habgood R."/>
            <person name="Hainaut M."/>
            <person name="Harispe M.L."/>
            <person name="Henrissat B."/>
            <person name="Hilden K.S."/>
            <person name="Hope R."/>
            <person name="Hossain A."/>
            <person name="Karabika E."/>
            <person name="Karaffa L."/>
            <person name="Karanyi Z."/>
            <person name="Krasevec N."/>
            <person name="Kuo A."/>
            <person name="Kusch H."/>
            <person name="LaButti K."/>
            <person name="Lagendijk E.L."/>
            <person name="Lapidus A."/>
            <person name="Levasseur A."/>
            <person name="Lindquist E."/>
            <person name="Lipzen A."/>
            <person name="Logrieco A.F."/>
            <person name="MacCabe A."/>
            <person name="Maekelae M.R."/>
            <person name="Malavazi I."/>
            <person name="Melin P."/>
            <person name="Meyer V."/>
            <person name="Mielnichuk N."/>
            <person name="Miskei M."/>
            <person name="Molnar A.P."/>
            <person name="Mule G."/>
            <person name="Ngan C.Y."/>
            <person name="Orejas M."/>
            <person name="Orosz E."/>
            <person name="Ouedraogo J.P."/>
            <person name="Overkamp K.M."/>
            <person name="Park H.-S."/>
            <person name="Perrone G."/>
            <person name="Piumi F."/>
            <person name="Punt P.J."/>
            <person name="Ram A.F."/>
            <person name="Ramon A."/>
            <person name="Rauscher S."/>
            <person name="Record E."/>
            <person name="Riano-Pachon D.M."/>
            <person name="Robert V."/>
            <person name="Roehrig J."/>
            <person name="Ruller R."/>
            <person name="Salamov A."/>
            <person name="Salih N.S."/>
            <person name="Samson R.A."/>
            <person name="Sandor E."/>
            <person name="Sanguinetti M."/>
            <person name="Schuetze T."/>
            <person name="Sepcic K."/>
            <person name="Shelest E."/>
            <person name="Sherlock G."/>
            <person name="Sophianopoulou V."/>
            <person name="Squina F.M."/>
            <person name="Sun H."/>
            <person name="Susca A."/>
            <person name="Todd R.B."/>
            <person name="Tsang A."/>
            <person name="Unkles S.E."/>
            <person name="van de Wiele N."/>
            <person name="van Rossen-Uffink D."/>
            <person name="Oliveira J.V."/>
            <person name="Vesth T.C."/>
            <person name="Visser J."/>
            <person name="Yu J.-H."/>
            <person name="Zhou M."/>
            <person name="Andersen M.R."/>
            <person name="Archer D.B."/>
            <person name="Baker S.E."/>
            <person name="Benoit I."/>
            <person name="Brakhage A.A."/>
            <person name="Braus G.H."/>
            <person name="Fischer R."/>
            <person name="Frisvad J.C."/>
            <person name="Goldman G.H."/>
            <person name="Houbraken J."/>
            <person name="Oakley B."/>
            <person name="Pocsi I."/>
            <person name="Scazzocchio C."/>
            <person name="Seiboth B."/>
            <person name="vanKuyk P.A."/>
            <person name="Wortman J."/>
            <person name="Dyer P.S."/>
            <person name="Grigoriev I.V."/>
        </authorList>
    </citation>
    <scope>NUCLEOTIDE SEQUENCE [LARGE SCALE GENOMIC DNA]</scope>
    <source>
        <strain evidence="3">DTO 134E9</strain>
    </source>
</reference>
<comment type="similarity">
    <text evidence="1">Belongs to the ustYa family.</text>
</comment>
<evidence type="ECO:0000313" key="2">
    <source>
        <dbReference type="EMBL" id="OJJ31223.1"/>
    </source>
</evidence>
<dbReference type="EMBL" id="KV878216">
    <property type="protein sequence ID" value="OJJ31223.1"/>
    <property type="molecule type" value="Genomic_DNA"/>
</dbReference>
<dbReference type="GeneID" id="63753911"/>
<dbReference type="AlphaFoldDB" id="A0A1L9R8K9"/>
<dbReference type="VEuPathDB" id="FungiDB:ASPWEDRAFT_54465"/>
<proteinExistence type="inferred from homology"/>
<sequence>MIAPVMKEVGITYHDQLYNGSLMKENIYRQDASPEVDAAWSALGIDYRPLVVPMDLAEKTGIAHDQVKIKEKYGGGFPGNVEGLHHLHCLNLLRQTLYYNYDYYHAKGEGAFSNNDYVVRRHTTHCLDIIRQQLMCNVDIGVLGQVWIYPDNPEAFVDFNTVHKCRDYDAVRRFAEAHQVPENVPHDYLEPPAEGDRIYEEMP</sequence>
<dbReference type="Pfam" id="PF11807">
    <property type="entry name" value="UstYa"/>
    <property type="match status" value="1"/>
</dbReference>
<dbReference type="PANTHER" id="PTHR33365">
    <property type="entry name" value="YALI0B05434P"/>
    <property type="match status" value="1"/>
</dbReference>
<dbReference type="RefSeq" id="XP_040684900.1">
    <property type="nucleotide sequence ID" value="XM_040838063.1"/>
</dbReference>
<evidence type="ECO:0000256" key="1">
    <source>
        <dbReference type="ARBA" id="ARBA00035112"/>
    </source>
</evidence>
<evidence type="ECO:0000313" key="3">
    <source>
        <dbReference type="Proteomes" id="UP000184383"/>
    </source>
</evidence>